<accession>A0A914DWA5</accession>
<dbReference type="SUPFAM" id="SSF69786">
    <property type="entry name" value="YggU-like"/>
    <property type="match status" value="1"/>
</dbReference>
<dbReference type="Gene3D" id="3.30.1200.10">
    <property type="entry name" value="YggU-like"/>
    <property type="match status" value="1"/>
</dbReference>
<dbReference type="Pfam" id="PF02594">
    <property type="entry name" value="DUF167"/>
    <property type="match status" value="1"/>
</dbReference>
<dbReference type="HAMAP" id="MF_00634">
    <property type="entry name" value="UPF0235"/>
    <property type="match status" value="1"/>
</dbReference>
<dbReference type="NCBIfam" id="TIGR00251">
    <property type="entry name" value="DUF167 family protein"/>
    <property type="match status" value="1"/>
</dbReference>
<feature type="region of interest" description="Disordered" evidence="2">
    <location>
        <begin position="1"/>
        <end position="32"/>
    </location>
</feature>
<evidence type="ECO:0000313" key="3">
    <source>
        <dbReference type="Proteomes" id="UP000887540"/>
    </source>
</evidence>
<feature type="compositionally biased region" description="Low complexity" evidence="2">
    <location>
        <begin position="10"/>
        <end position="23"/>
    </location>
</feature>
<organism evidence="3 4">
    <name type="scientific">Acrobeloides nanus</name>
    <dbReference type="NCBI Taxonomy" id="290746"/>
    <lineage>
        <taxon>Eukaryota</taxon>
        <taxon>Metazoa</taxon>
        <taxon>Ecdysozoa</taxon>
        <taxon>Nematoda</taxon>
        <taxon>Chromadorea</taxon>
        <taxon>Rhabditida</taxon>
        <taxon>Tylenchina</taxon>
        <taxon>Cephalobomorpha</taxon>
        <taxon>Cephaloboidea</taxon>
        <taxon>Cephalobidae</taxon>
        <taxon>Acrobeloides</taxon>
    </lineage>
</organism>
<evidence type="ECO:0000256" key="1">
    <source>
        <dbReference type="ARBA" id="ARBA00010364"/>
    </source>
</evidence>
<dbReference type="SMART" id="SM01152">
    <property type="entry name" value="DUF167"/>
    <property type="match status" value="1"/>
</dbReference>
<dbReference type="PANTHER" id="PTHR13420">
    <property type="entry name" value="UPF0235 PROTEIN C15ORF40"/>
    <property type="match status" value="1"/>
</dbReference>
<dbReference type="GO" id="GO:0005737">
    <property type="term" value="C:cytoplasm"/>
    <property type="evidence" value="ECO:0007669"/>
    <property type="project" value="TreeGrafter"/>
</dbReference>
<dbReference type="InterPro" id="IPR036591">
    <property type="entry name" value="YggU-like_sf"/>
</dbReference>
<dbReference type="AlphaFoldDB" id="A0A914DWA5"/>
<name>A0A914DWA5_9BILA</name>
<dbReference type="Proteomes" id="UP000887540">
    <property type="component" value="Unplaced"/>
</dbReference>
<comment type="similarity">
    <text evidence="1">Belongs to the UPF0235 family.</text>
</comment>
<dbReference type="PANTHER" id="PTHR13420:SF7">
    <property type="entry name" value="UPF0235 PROTEIN C15ORF40"/>
    <property type="match status" value="1"/>
</dbReference>
<sequence length="133" mass="14558">MSKRQSSLDQFFKLSSSKQSSSSNEQCKETPIDSAISLNKTGQIMLKIHAKPGAKKSIVTDIGTQEVGIAIAALPRKGQANEELVETIAKILGLNKSEIRLDKGTKSRSKILVVESKKLSIDQVKERLMNSMD</sequence>
<proteinExistence type="inferred from homology"/>
<keyword evidence="3" id="KW-1185">Reference proteome</keyword>
<dbReference type="InterPro" id="IPR003746">
    <property type="entry name" value="DUF167"/>
</dbReference>
<protein>
    <submittedName>
        <fullName evidence="4">Uncharacterized protein</fullName>
    </submittedName>
</protein>
<evidence type="ECO:0000256" key="2">
    <source>
        <dbReference type="SAM" id="MobiDB-lite"/>
    </source>
</evidence>
<evidence type="ECO:0000313" key="4">
    <source>
        <dbReference type="WBParaSite" id="ACRNAN_scaffold4267.g30748.t2"/>
    </source>
</evidence>
<reference evidence="4" key="1">
    <citation type="submission" date="2022-11" db="UniProtKB">
        <authorList>
            <consortium name="WormBaseParasite"/>
        </authorList>
    </citation>
    <scope>IDENTIFICATION</scope>
</reference>
<dbReference type="WBParaSite" id="ACRNAN_scaffold4267.g30748.t2">
    <property type="protein sequence ID" value="ACRNAN_scaffold4267.g30748.t2"/>
    <property type="gene ID" value="ACRNAN_scaffold4267.g30748"/>
</dbReference>